<dbReference type="InterPro" id="IPR010298">
    <property type="entry name" value="YacP-like"/>
</dbReference>
<dbReference type="EMBL" id="JBHTIU010000109">
    <property type="protein sequence ID" value="MFD0872457.1"/>
    <property type="molecule type" value="Genomic_DNA"/>
</dbReference>
<accession>A0ABW3DG59</accession>
<protein>
    <submittedName>
        <fullName evidence="1">NYN domain-containing protein</fullName>
    </submittedName>
</protein>
<dbReference type="Pfam" id="PF05991">
    <property type="entry name" value="NYN_YacP"/>
    <property type="match status" value="1"/>
</dbReference>
<keyword evidence="2" id="KW-1185">Reference proteome</keyword>
<gene>
    <name evidence="1" type="ORF">ACFQ03_25370</name>
</gene>
<proteinExistence type="predicted"/>
<evidence type="ECO:0000313" key="2">
    <source>
        <dbReference type="Proteomes" id="UP001597120"/>
    </source>
</evidence>
<dbReference type="RefSeq" id="WP_144936467.1">
    <property type="nucleotide sequence ID" value="NZ_JBHTIU010000109.1"/>
</dbReference>
<dbReference type="Proteomes" id="UP001597120">
    <property type="component" value="Unassembled WGS sequence"/>
</dbReference>
<evidence type="ECO:0000313" key="1">
    <source>
        <dbReference type="EMBL" id="MFD0872457.1"/>
    </source>
</evidence>
<dbReference type="PANTHER" id="PTHR34547">
    <property type="entry name" value="YACP-LIKE NYN DOMAIN PROTEIN"/>
    <property type="match status" value="1"/>
</dbReference>
<sequence>MNEYLIVDGYNIIGAWPELQKLKDIQLVEARDRLIDILADYQAYSGIRVYIVFDAHRVPGLAVKTEQRRLKIFYTKEKETADELIERLVNDLIGRRNRIYVATSDMVEQHVIFGKGALRISARELLVKVRQSQQDIGRELEKTERGKRNSFDAVLTPEMKQLFEKWRRGDS</sequence>
<reference evidence="2" key="1">
    <citation type="journal article" date="2019" name="Int. J. Syst. Evol. Microbiol.">
        <title>The Global Catalogue of Microorganisms (GCM) 10K type strain sequencing project: providing services to taxonomists for standard genome sequencing and annotation.</title>
        <authorList>
            <consortium name="The Broad Institute Genomics Platform"/>
            <consortium name="The Broad Institute Genome Sequencing Center for Infectious Disease"/>
            <person name="Wu L."/>
            <person name="Ma J."/>
        </authorList>
    </citation>
    <scope>NUCLEOTIDE SEQUENCE [LARGE SCALE GENOMIC DNA]</scope>
    <source>
        <strain evidence="2">CCUG 57263</strain>
    </source>
</reference>
<organism evidence="1 2">
    <name type="scientific">Paenibacillus residui</name>
    <dbReference type="NCBI Taxonomy" id="629724"/>
    <lineage>
        <taxon>Bacteria</taxon>
        <taxon>Bacillati</taxon>
        <taxon>Bacillota</taxon>
        <taxon>Bacilli</taxon>
        <taxon>Bacillales</taxon>
        <taxon>Paenibacillaceae</taxon>
        <taxon>Paenibacillus</taxon>
    </lineage>
</organism>
<name>A0ABW3DG59_9BACL</name>
<comment type="caution">
    <text evidence="1">The sequence shown here is derived from an EMBL/GenBank/DDBJ whole genome shotgun (WGS) entry which is preliminary data.</text>
</comment>
<dbReference type="CDD" id="cd10912">
    <property type="entry name" value="PIN_YacP-like"/>
    <property type="match status" value="1"/>
</dbReference>
<dbReference type="PANTHER" id="PTHR34547:SF1">
    <property type="entry name" value="YACP-LIKE NYN DOMAIN PROTEIN"/>
    <property type="match status" value="1"/>
</dbReference>